<dbReference type="Proteomes" id="UP000267524">
    <property type="component" value="Unassembled WGS sequence"/>
</dbReference>
<evidence type="ECO:0000313" key="6">
    <source>
        <dbReference type="Proteomes" id="UP000267524"/>
    </source>
</evidence>
<evidence type="ECO:0000256" key="2">
    <source>
        <dbReference type="ARBA" id="ARBA00022643"/>
    </source>
</evidence>
<comment type="caution">
    <text evidence="5">The sequence shown here is derived from an EMBL/GenBank/DDBJ whole genome shotgun (WGS) entry which is preliminary data.</text>
</comment>
<protein>
    <submittedName>
        <fullName evidence="5">Uncharacterized protein</fullName>
    </submittedName>
</protein>
<keyword evidence="3" id="KW-0560">Oxidoreductase</keyword>
<dbReference type="GO" id="GO:0004497">
    <property type="term" value="F:monooxygenase activity"/>
    <property type="evidence" value="ECO:0007669"/>
    <property type="project" value="UniProtKB-KW"/>
</dbReference>
<sequence>MTQLNNSWSEDALIADAKSGMFVDASKVKSINHKGSYYQVAGPLNVPLSLRGNRLWYNQELRLQGWN</sequence>
<dbReference type="SUPFAM" id="SSF51679">
    <property type="entry name" value="Bacterial luciferase-like"/>
    <property type="match status" value="1"/>
</dbReference>
<dbReference type="EMBL" id="QWIV01000013">
    <property type="protein sequence ID" value="RMZ59209.1"/>
    <property type="molecule type" value="Genomic_DNA"/>
</dbReference>
<keyword evidence="6" id="KW-1185">Reference proteome</keyword>
<evidence type="ECO:0000256" key="1">
    <source>
        <dbReference type="ARBA" id="ARBA00022630"/>
    </source>
</evidence>
<organism evidence="5 6">
    <name type="scientific">Chryseobacterium nematophagum</name>
    <dbReference type="NCBI Taxonomy" id="2305228"/>
    <lineage>
        <taxon>Bacteria</taxon>
        <taxon>Pseudomonadati</taxon>
        <taxon>Bacteroidota</taxon>
        <taxon>Flavobacteriia</taxon>
        <taxon>Flavobacteriales</taxon>
        <taxon>Weeksellaceae</taxon>
        <taxon>Chryseobacterium group</taxon>
        <taxon>Chryseobacterium</taxon>
    </lineage>
</organism>
<dbReference type="InterPro" id="IPR051260">
    <property type="entry name" value="Diverse_substr_monoxygenases"/>
</dbReference>
<keyword evidence="4" id="KW-0503">Monooxygenase</keyword>
<proteinExistence type="predicted"/>
<gene>
    <name evidence="5" type="ORF">D1632_06050</name>
</gene>
<accession>A0A3M7LAI6</accession>
<evidence type="ECO:0000313" key="5">
    <source>
        <dbReference type="EMBL" id="RMZ59209.1"/>
    </source>
</evidence>
<keyword evidence="2" id="KW-0288">FMN</keyword>
<dbReference type="Gene3D" id="3.20.20.30">
    <property type="entry name" value="Luciferase-like domain"/>
    <property type="match status" value="1"/>
</dbReference>
<reference evidence="5 6" key="1">
    <citation type="submission" date="2018-08" db="EMBL/GenBank/DDBJ databases">
        <title>Chryseobacterium nematophagum: a novel matrix digesting pathogen of nematodes.</title>
        <authorList>
            <person name="Page A."/>
            <person name="Roberts M."/>
            <person name="Felix M.-A."/>
            <person name="Weir W."/>
        </authorList>
    </citation>
    <scope>NUCLEOTIDE SEQUENCE [LARGE SCALE GENOMIC DNA]</scope>
    <source>
        <strain evidence="5 6">JUb275</strain>
    </source>
</reference>
<evidence type="ECO:0000256" key="3">
    <source>
        <dbReference type="ARBA" id="ARBA00023002"/>
    </source>
</evidence>
<dbReference type="InterPro" id="IPR036661">
    <property type="entry name" value="Luciferase-like_sf"/>
</dbReference>
<name>A0A3M7LAI6_9FLAO</name>
<dbReference type="RefSeq" id="WP_122546331.1">
    <property type="nucleotide sequence ID" value="NZ_QWIV01000013.1"/>
</dbReference>
<evidence type="ECO:0000256" key="4">
    <source>
        <dbReference type="ARBA" id="ARBA00023033"/>
    </source>
</evidence>
<dbReference type="PANTHER" id="PTHR30011">
    <property type="entry name" value="ALKANESULFONATE MONOOXYGENASE-RELATED"/>
    <property type="match status" value="1"/>
</dbReference>
<keyword evidence="1" id="KW-0285">Flavoprotein</keyword>
<dbReference type="GO" id="GO:0016705">
    <property type="term" value="F:oxidoreductase activity, acting on paired donors, with incorporation or reduction of molecular oxygen"/>
    <property type="evidence" value="ECO:0007669"/>
    <property type="project" value="InterPro"/>
</dbReference>
<dbReference type="AlphaFoldDB" id="A0A3M7LAI6"/>
<dbReference type="PANTHER" id="PTHR30011:SF16">
    <property type="entry name" value="C2H2 FINGER DOMAIN TRANSCRIPTION FACTOR (EUROFUNG)-RELATED"/>
    <property type="match status" value="1"/>
</dbReference>